<accession>A0A8H5B226</accession>
<dbReference type="AlphaFoldDB" id="A0A8H5B226"/>
<dbReference type="Proteomes" id="UP000567179">
    <property type="component" value="Unassembled WGS sequence"/>
</dbReference>
<dbReference type="EMBL" id="JAACJJ010000043">
    <property type="protein sequence ID" value="KAF5315201.1"/>
    <property type="molecule type" value="Genomic_DNA"/>
</dbReference>
<evidence type="ECO:0000313" key="2">
    <source>
        <dbReference type="Proteomes" id="UP000567179"/>
    </source>
</evidence>
<dbReference type="InterPro" id="IPR059179">
    <property type="entry name" value="MLKL-like_MCAfunc"/>
</dbReference>
<name>A0A8H5B226_9AGAR</name>
<reference evidence="1 2" key="1">
    <citation type="journal article" date="2020" name="ISME J.">
        <title>Uncovering the hidden diversity of litter-decomposition mechanisms in mushroom-forming fungi.</title>
        <authorList>
            <person name="Floudas D."/>
            <person name="Bentzer J."/>
            <person name="Ahren D."/>
            <person name="Johansson T."/>
            <person name="Persson P."/>
            <person name="Tunlid A."/>
        </authorList>
    </citation>
    <scope>NUCLEOTIDE SEQUENCE [LARGE SCALE GENOMIC DNA]</scope>
    <source>
        <strain evidence="1 2">CBS 101986</strain>
    </source>
</reference>
<evidence type="ECO:0008006" key="3">
    <source>
        <dbReference type="Google" id="ProtNLM"/>
    </source>
</evidence>
<protein>
    <recommendedName>
        <fullName evidence="3">Fungal N-terminal domain-containing protein</fullName>
    </recommendedName>
</protein>
<evidence type="ECO:0000313" key="1">
    <source>
        <dbReference type="EMBL" id="KAF5315201.1"/>
    </source>
</evidence>
<dbReference type="CDD" id="cd21037">
    <property type="entry name" value="MLKL_NTD"/>
    <property type="match status" value="1"/>
</dbReference>
<proteinExistence type="predicted"/>
<keyword evidence="2" id="KW-1185">Reference proteome</keyword>
<comment type="caution">
    <text evidence="1">The sequence shown here is derived from an EMBL/GenBank/DDBJ whole genome shotgun (WGS) entry which is preliminary data.</text>
</comment>
<gene>
    <name evidence="1" type="ORF">D9619_007276</name>
</gene>
<organism evidence="1 2">
    <name type="scientific">Psilocybe cf. subviscida</name>
    <dbReference type="NCBI Taxonomy" id="2480587"/>
    <lineage>
        <taxon>Eukaryota</taxon>
        <taxon>Fungi</taxon>
        <taxon>Dikarya</taxon>
        <taxon>Basidiomycota</taxon>
        <taxon>Agaricomycotina</taxon>
        <taxon>Agaricomycetes</taxon>
        <taxon>Agaricomycetidae</taxon>
        <taxon>Agaricales</taxon>
        <taxon>Agaricineae</taxon>
        <taxon>Strophariaceae</taxon>
        <taxon>Psilocybe</taxon>
    </lineage>
</organism>
<sequence length="264" mass="29784">MDPLSVTLTAVSLATAVKDIVELGQKIYESFAGASHNFRNAQRVAEDIKEMVEEIRVFCEDHQNVLSSVDDFRSALESLLDKFRTFETLILPLLPKSGGRRRGVSIRGWLSNNKVEESIADLQRDVVKVMRRHMMKSMMRSEIKLETIHQETSRGLEVLEVVQRDVSALRTMTATTTTPCSYKSSRRTSDEFDRNIIMFTMSTPSTSAPILRTPNVITEELMITAYIKLQVNIIVMTLEKMLALPASTSNGVAPIISRIFVWTP</sequence>
<dbReference type="OrthoDB" id="2978551at2759"/>